<dbReference type="Proteomes" id="UP001556367">
    <property type="component" value="Unassembled WGS sequence"/>
</dbReference>
<evidence type="ECO:0000313" key="2">
    <source>
        <dbReference type="EMBL" id="KAL0954978.1"/>
    </source>
</evidence>
<feature type="compositionally biased region" description="Acidic residues" evidence="1">
    <location>
        <begin position="99"/>
        <end position="110"/>
    </location>
</feature>
<keyword evidence="3" id="KW-1185">Reference proteome</keyword>
<evidence type="ECO:0008006" key="4">
    <source>
        <dbReference type="Google" id="ProtNLM"/>
    </source>
</evidence>
<gene>
    <name evidence="2" type="ORF">HGRIS_003908</name>
</gene>
<accession>A0ABR3JGW1</accession>
<reference evidence="3" key="1">
    <citation type="submission" date="2024-06" db="EMBL/GenBank/DDBJ databases">
        <title>Multi-omics analyses provide insights into the biosynthesis of the anticancer antibiotic pleurotin in Hohenbuehelia grisea.</title>
        <authorList>
            <person name="Weaver J.A."/>
            <person name="Alberti F."/>
        </authorList>
    </citation>
    <scope>NUCLEOTIDE SEQUENCE [LARGE SCALE GENOMIC DNA]</scope>
    <source>
        <strain evidence="3">T-177</strain>
    </source>
</reference>
<dbReference type="EMBL" id="JASNQZ010000007">
    <property type="protein sequence ID" value="KAL0954978.1"/>
    <property type="molecule type" value="Genomic_DNA"/>
</dbReference>
<proteinExistence type="predicted"/>
<feature type="compositionally biased region" description="Low complexity" evidence="1">
    <location>
        <begin position="241"/>
        <end position="250"/>
    </location>
</feature>
<evidence type="ECO:0000256" key="1">
    <source>
        <dbReference type="SAM" id="MobiDB-lite"/>
    </source>
</evidence>
<sequence length="553" mass="58869">MAAPSKTQGLPCLSDPFTTLILSSSAVSSPPSAIFRAQYADTMSRPVPLAPSAPLSVFEKDAAALTPASFAAQVPLPDVSEEFVAKASPPASRSSESALESEELEPDSDVVEEFNEPVTYHPLFSDPDADTVLRSAEGTYYRVHSYTLRTTCGLFRTLFDLPQSLNATVRTTGAESSKHGKLGSRNRKTTPDPLRAPIPVFEPDTLLCPLLCLLHGLPLPDSSFDVASTSCSAQSPSDQPSTSSMNTLNTSLNSTWKSPSQASPLALPLSTLASLLLLAEKWDAPGPMSILRPMLLSPVVLAGPPSCFSIGDISETTCSAEGQYPAGAAALEVYTLARHFGWTDVAMQASSYTLSLDLLSSSSSLPCLTPSLSTTSSEGYSASYAIPSLSSKNLFALLSLHRARRDTFKALLDAPERFTAGNQDPYHCARCGITRLENDTWRALKARCIDEMECGAGAEGIVPSGDRLLRYPNREALGLPAMAEIDLPAQGSQLAPTETAACGNVGLEAWPQAKAAWSAACPKIRCGARNYDRVATLRQIRNCMEALVGEVEL</sequence>
<feature type="region of interest" description="Disordered" evidence="1">
    <location>
        <begin position="228"/>
        <end position="250"/>
    </location>
</feature>
<feature type="region of interest" description="Disordered" evidence="1">
    <location>
        <begin position="170"/>
        <end position="195"/>
    </location>
</feature>
<organism evidence="2 3">
    <name type="scientific">Hohenbuehelia grisea</name>
    <dbReference type="NCBI Taxonomy" id="104357"/>
    <lineage>
        <taxon>Eukaryota</taxon>
        <taxon>Fungi</taxon>
        <taxon>Dikarya</taxon>
        <taxon>Basidiomycota</taxon>
        <taxon>Agaricomycotina</taxon>
        <taxon>Agaricomycetes</taxon>
        <taxon>Agaricomycetidae</taxon>
        <taxon>Agaricales</taxon>
        <taxon>Pleurotineae</taxon>
        <taxon>Pleurotaceae</taxon>
        <taxon>Hohenbuehelia</taxon>
    </lineage>
</organism>
<name>A0ABR3JGW1_9AGAR</name>
<feature type="compositionally biased region" description="Low complexity" evidence="1">
    <location>
        <begin position="87"/>
        <end position="98"/>
    </location>
</feature>
<feature type="compositionally biased region" description="Polar residues" evidence="1">
    <location>
        <begin position="228"/>
        <end position="240"/>
    </location>
</feature>
<feature type="region of interest" description="Disordered" evidence="1">
    <location>
        <begin position="83"/>
        <end position="110"/>
    </location>
</feature>
<comment type="caution">
    <text evidence="2">The sequence shown here is derived from an EMBL/GenBank/DDBJ whole genome shotgun (WGS) entry which is preliminary data.</text>
</comment>
<evidence type="ECO:0000313" key="3">
    <source>
        <dbReference type="Proteomes" id="UP001556367"/>
    </source>
</evidence>
<protein>
    <recommendedName>
        <fullName evidence="4">BTB domain-containing protein</fullName>
    </recommendedName>
</protein>
<feature type="compositionally biased region" description="Basic residues" evidence="1">
    <location>
        <begin position="179"/>
        <end position="188"/>
    </location>
</feature>